<organism evidence="1 2">
    <name type="scientific">Haloarcula sebkhae</name>
    <dbReference type="NCBI Taxonomy" id="932660"/>
    <lineage>
        <taxon>Archaea</taxon>
        <taxon>Methanobacteriati</taxon>
        <taxon>Methanobacteriota</taxon>
        <taxon>Stenosarchaea group</taxon>
        <taxon>Halobacteria</taxon>
        <taxon>Halobacteriales</taxon>
        <taxon>Haloarculaceae</taxon>
        <taxon>Haloarcula</taxon>
    </lineage>
</organism>
<reference evidence="1" key="2">
    <citation type="submission" date="2020-09" db="EMBL/GenBank/DDBJ databases">
        <authorList>
            <person name="Sun Q."/>
            <person name="Ohkuma M."/>
        </authorList>
    </citation>
    <scope>NUCLEOTIDE SEQUENCE</scope>
    <source>
        <strain evidence="1">JCM 19018</strain>
    </source>
</reference>
<gene>
    <name evidence="1" type="ORF">GCM10009067_39960</name>
</gene>
<accession>A0A830EX23</accession>
<dbReference type="AlphaFoldDB" id="A0A830EX23"/>
<evidence type="ECO:0000313" key="1">
    <source>
        <dbReference type="EMBL" id="GGK83849.1"/>
    </source>
</evidence>
<protein>
    <submittedName>
        <fullName evidence="1">Uncharacterized protein</fullName>
    </submittedName>
</protein>
<name>A0A830EX23_9EURY</name>
<comment type="caution">
    <text evidence="1">The sequence shown here is derived from an EMBL/GenBank/DDBJ whole genome shotgun (WGS) entry which is preliminary data.</text>
</comment>
<dbReference type="Proteomes" id="UP000614221">
    <property type="component" value="Unassembled WGS sequence"/>
</dbReference>
<dbReference type="EMBL" id="BMPD01000011">
    <property type="protein sequence ID" value="GGK83849.1"/>
    <property type="molecule type" value="Genomic_DNA"/>
</dbReference>
<evidence type="ECO:0000313" key="2">
    <source>
        <dbReference type="Proteomes" id="UP000614221"/>
    </source>
</evidence>
<sequence>MGWFRASDGPIDSGAAYGDIDSEPDLAEFIHSNENTQLGLTNLKYDGRLLKLVLSESGWLAIHDPKDMDTIEFTRFIHDDGAAARDGKVDELNSSHALL</sequence>
<dbReference type="RefSeq" id="WP_229775404.1">
    <property type="nucleotide sequence ID" value="NZ_BMPD01000011.1"/>
</dbReference>
<proteinExistence type="predicted"/>
<reference evidence="1" key="1">
    <citation type="journal article" date="2014" name="Int. J. Syst. Evol. Microbiol.">
        <title>Complete genome sequence of Corynebacterium casei LMG S-19264T (=DSM 44701T), isolated from a smear-ripened cheese.</title>
        <authorList>
            <consortium name="US DOE Joint Genome Institute (JGI-PGF)"/>
            <person name="Walter F."/>
            <person name="Albersmeier A."/>
            <person name="Kalinowski J."/>
            <person name="Ruckert C."/>
        </authorList>
    </citation>
    <scope>NUCLEOTIDE SEQUENCE</scope>
    <source>
        <strain evidence="1">JCM 19018</strain>
    </source>
</reference>